<dbReference type="RefSeq" id="WP_378284926.1">
    <property type="nucleotide sequence ID" value="NZ_JBHSON010000040.1"/>
</dbReference>
<dbReference type="PANTHER" id="PTHR38050:SF2">
    <property type="entry name" value="FERULOYL ESTERASE C-RELATED"/>
    <property type="match status" value="1"/>
</dbReference>
<feature type="compositionally biased region" description="Low complexity" evidence="8">
    <location>
        <begin position="49"/>
        <end position="60"/>
    </location>
</feature>
<evidence type="ECO:0000256" key="6">
    <source>
        <dbReference type="ARBA" id="ARBA00023277"/>
    </source>
</evidence>
<keyword evidence="6" id="KW-0119">Carbohydrate metabolism</keyword>
<feature type="region of interest" description="Disordered" evidence="8">
    <location>
        <begin position="35"/>
        <end position="79"/>
    </location>
</feature>
<dbReference type="PROSITE" id="PS51257">
    <property type="entry name" value="PROKAR_LIPOPROTEIN"/>
    <property type="match status" value="1"/>
</dbReference>
<keyword evidence="4 9" id="KW-0732">Signal</keyword>
<evidence type="ECO:0000256" key="4">
    <source>
        <dbReference type="ARBA" id="ARBA00022729"/>
    </source>
</evidence>
<dbReference type="Gene3D" id="3.40.50.1820">
    <property type="entry name" value="alpha/beta hydrolase"/>
    <property type="match status" value="1"/>
</dbReference>
<evidence type="ECO:0000256" key="1">
    <source>
        <dbReference type="ARBA" id="ARBA00004613"/>
    </source>
</evidence>
<feature type="signal peptide" evidence="9">
    <location>
        <begin position="1"/>
        <end position="28"/>
    </location>
</feature>
<evidence type="ECO:0000256" key="3">
    <source>
        <dbReference type="ARBA" id="ARBA00022651"/>
    </source>
</evidence>
<evidence type="ECO:0000256" key="9">
    <source>
        <dbReference type="SAM" id="SignalP"/>
    </source>
</evidence>
<dbReference type="InterPro" id="IPR029058">
    <property type="entry name" value="AB_hydrolase_fold"/>
</dbReference>
<gene>
    <name evidence="10" type="ORF">ACFPZN_26625</name>
</gene>
<evidence type="ECO:0000256" key="8">
    <source>
        <dbReference type="SAM" id="MobiDB-lite"/>
    </source>
</evidence>
<comment type="subcellular location">
    <subcellularLocation>
        <location evidence="1">Secreted</location>
    </subcellularLocation>
</comment>
<dbReference type="InterPro" id="IPR043595">
    <property type="entry name" value="FaeB/C/D"/>
</dbReference>
<accession>A0ABW1A133</accession>
<reference evidence="11" key="1">
    <citation type="journal article" date="2019" name="Int. J. Syst. Evol. Microbiol.">
        <title>The Global Catalogue of Microorganisms (GCM) 10K type strain sequencing project: providing services to taxonomists for standard genome sequencing and annotation.</title>
        <authorList>
            <consortium name="The Broad Institute Genomics Platform"/>
            <consortium name="The Broad Institute Genome Sequencing Center for Infectious Disease"/>
            <person name="Wu L."/>
            <person name="Ma J."/>
        </authorList>
    </citation>
    <scope>NUCLEOTIDE SEQUENCE [LARGE SCALE GENOMIC DNA]</scope>
    <source>
        <strain evidence="11">KCTC 42087</strain>
    </source>
</reference>
<sequence length="352" mass="36169">MRRPLAPALAHTATAVALALLTAAGCSALPGGSGDRGPANGNGGAVGRPAAPVPQASVPAGRRPAVPSTGCRAAQAAPATGRHTFAGRSYLLKRPNTDPRRPAPLILDLHGLHSSGFQQALYSQMATVGSARGFIVVEPDSAPGREGWKLPGMPDGSADVAYMGRLLDHLESALCVDRAHEFATGFSNGAGLATALICGLDGRLAGVAPIAGFNLARPCAGARPTTVVAFHGTADRIIPYRGGEPYGGDRTRIPPWMRPSDGAFALPSVRTAAARWARALGCRTTGDGARNVQSGGEIGRLSYQRCKGGARLDLYTVADGGHTWPGTMPIGLGKTTTRLNATSTILDAFSRT</sequence>
<organism evidence="10 11">
    <name type="scientific">Actinomadura rugatobispora</name>
    <dbReference type="NCBI Taxonomy" id="1994"/>
    <lineage>
        <taxon>Bacteria</taxon>
        <taxon>Bacillati</taxon>
        <taxon>Actinomycetota</taxon>
        <taxon>Actinomycetes</taxon>
        <taxon>Streptosporangiales</taxon>
        <taxon>Thermomonosporaceae</taxon>
        <taxon>Actinomadura</taxon>
    </lineage>
</organism>
<dbReference type="EMBL" id="JBHSON010000040">
    <property type="protein sequence ID" value="MFC5749209.1"/>
    <property type="molecule type" value="Genomic_DNA"/>
</dbReference>
<keyword evidence="5 10" id="KW-0378">Hydrolase</keyword>
<protein>
    <submittedName>
        <fullName evidence="10">Alpha/beta hydrolase family esterase</fullName>
    </submittedName>
</protein>
<keyword evidence="3" id="KW-0858">Xylan degradation</keyword>
<keyword evidence="7" id="KW-0624">Polysaccharide degradation</keyword>
<name>A0ABW1A133_9ACTN</name>
<feature type="compositionally biased region" description="Gly residues" evidence="8">
    <location>
        <begin position="35"/>
        <end position="46"/>
    </location>
</feature>
<keyword evidence="11" id="KW-1185">Reference proteome</keyword>
<evidence type="ECO:0000256" key="2">
    <source>
        <dbReference type="ARBA" id="ARBA00022525"/>
    </source>
</evidence>
<evidence type="ECO:0000256" key="5">
    <source>
        <dbReference type="ARBA" id="ARBA00022801"/>
    </source>
</evidence>
<proteinExistence type="predicted"/>
<dbReference type="PANTHER" id="PTHR38050">
    <property type="match status" value="1"/>
</dbReference>
<evidence type="ECO:0000313" key="11">
    <source>
        <dbReference type="Proteomes" id="UP001596074"/>
    </source>
</evidence>
<feature type="chain" id="PRO_5047382547" evidence="9">
    <location>
        <begin position="29"/>
        <end position="352"/>
    </location>
</feature>
<comment type="caution">
    <text evidence="10">The sequence shown here is derived from an EMBL/GenBank/DDBJ whole genome shotgun (WGS) entry which is preliminary data.</text>
</comment>
<dbReference type="Proteomes" id="UP001596074">
    <property type="component" value="Unassembled WGS sequence"/>
</dbReference>
<dbReference type="GO" id="GO:0016787">
    <property type="term" value="F:hydrolase activity"/>
    <property type="evidence" value="ECO:0007669"/>
    <property type="project" value="UniProtKB-KW"/>
</dbReference>
<dbReference type="SUPFAM" id="SSF53474">
    <property type="entry name" value="alpha/beta-Hydrolases"/>
    <property type="match status" value="1"/>
</dbReference>
<evidence type="ECO:0000313" key="10">
    <source>
        <dbReference type="EMBL" id="MFC5749209.1"/>
    </source>
</evidence>
<evidence type="ECO:0000256" key="7">
    <source>
        <dbReference type="ARBA" id="ARBA00023326"/>
    </source>
</evidence>
<keyword evidence="2" id="KW-0964">Secreted</keyword>